<dbReference type="GO" id="GO:0050567">
    <property type="term" value="F:glutaminyl-tRNA synthase (glutamine-hydrolyzing) activity"/>
    <property type="evidence" value="ECO:0007669"/>
    <property type="project" value="UniProtKB-UniRule"/>
</dbReference>
<dbReference type="Pfam" id="PF02686">
    <property type="entry name" value="GatC"/>
    <property type="match status" value="1"/>
</dbReference>
<dbReference type="EC" id="6.3.5.-" evidence="2"/>
<proteinExistence type="inferred from homology"/>
<comment type="caution">
    <text evidence="3">The sequence shown here is derived from an EMBL/GenBank/DDBJ whole genome shotgun (WGS) entry which is preliminary data.</text>
</comment>
<evidence type="ECO:0000256" key="1">
    <source>
        <dbReference type="ARBA" id="ARBA00022917"/>
    </source>
</evidence>
<keyword evidence="2" id="KW-0436">Ligase</keyword>
<keyword evidence="3" id="KW-0808">Transferase</keyword>
<sequence>MGSINRDDVRHVARLARLALPEERITTITSQLESILDYVSHLQSIDTTGVPPTTRAVEVVNVTRTDQVKPTTVRDGLLDQAPQREGDLLVVPRILAE</sequence>
<evidence type="ECO:0000313" key="3">
    <source>
        <dbReference type="EMBL" id="KKZ12460.1"/>
    </source>
</evidence>
<keyword evidence="2" id="KW-0547">Nucleotide-binding</keyword>
<dbReference type="Proteomes" id="UP000035067">
    <property type="component" value="Unassembled WGS sequence"/>
</dbReference>
<keyword evidence="1 2" id="KW-0648">Protein biosynthesis</keyword>
<organism evidence="3 4">
    <name type="scientific">Candidatus Synechococcus spongiarum SP3</name>
    <dbReference type="NCBI Taxonomy" id="1604020"/>
    <lineage>
        <taxon>Bacteria</taxon>
        <taxon>Bacillati</taxon>
        <taxon>Cyanobacteriota</taxon>
        <taxon>Cyanophyceae</taxon>
        <taxon>Synechococcales</taxon>
        <taxon>Synechococcaceae</taxon>
        <taxon>Synechococcus</taxon>
    </lineage>
</organism>
<keyword evidence="2" id="KW-0067">ATP-binding</keyword>
<dbReference type="NCBIfam" id="TIGR00135">
    <property type="entry name" value="gatC"/>
    <property type="match status" value="1"/>
</dbReference>
<comment type="catalytic activity">
    <reaction evidence="2">
        <text>L-aspartyl-tRNA(Asn) + L-glutamine + ATP + H2O = L-asparaginyl-tRNA(Asn) + L-glutamate + ADP + phosphate + 2 H(+)</text>
        <dbReference type="Rhea" id="RHEA:14513"/>
        <dbReference type="Rhea" id="RHEA-COMP:9674"/>
        <dbReference type="Rhea" id="RHEA-COMP:9677"/>
        <dbReference type="ChEBI" id="CHEBI:15377"/>
        <dbReference type="ChEBI" id="CHEBI:15378"/>
        <dbReference type="ChEBI" id="CHEBI:29985"/>
        <dbReference type="ChEBI" id="CHEBI:30616"/>
        <dbReference type="ChEBI" id="CHEBI:43474"/>
        <dbReference type="ChEBI" id="CHEBI:58359"/>
        <dbReference type="ChEBI" id="CHEBI:78515"/>
        <dbReference type="ChEBI" id="CHEBI:78516"/>
        <dbReference type="ChEBI" id="CHEBI:456216"/>
    </reaction>
</comment>
<dbReference type="InterPro" id="IPR036113">
    <property type="entry name" value="Asp/Glu-ADT_sf_sub_c"/>
</dbReference>
<dbReference type="HAMAP" id="MF_00122">
    <property type="entry name" value="GatC"/>
    <property type="match status" value="1"/>
</dbReference>
<dbReference type="GO" id="GO:0006412">
    <property type="term" value="P:translation"/>
    <property type="evidence" value="ECO:0007669"/>
    <property type="project" value="UniProtKB-UniRule"/>
</dbReference>
<reference evidence="3 4" key="1">
    <citation type="submission" date="2015-01" db="EMBL/GenBank/DDBJ databases">
        <title>Lifestyle Evolution in Cyanobacterial Symbionts of Sponges.</title>
        <authorList>
            <person name="Burgsdorf I."/>
            <person name="Slaby B.M."/>
            <person name="Handley K.M."/>
            <person name="Haber M."/>
            <person name="Blom J."/>
            <person name="Marshall C.W."/>
            <person name="Gilbert J.A."/>
            <person name="Hentschel U."/>
            <person name="Steindler L."/>
        </authorList>
    </citation>
    <scope>NUCLEOTIDE SEQUENCE [LARGE SCALE GENOMIC DNA]</scope>
    <source>
        <strain evidence="3">SP3</strain>
    </source>
</reference>
<evidence type="ECO:0000256" key="2">
    <source>
        <dbReference type="HAMAP-Rule" id="MF_00122"/>
    </source>
</evidence>
<dbReference type="SUPFAM" id="SSF141000">
    <property type="entry name" value="Glu-tRNAGln amidotransferase C subunit"/>
    <property type="match status" value="1"/>
</dbReference>
<dbReference type="AlphaFoldDB" id="A0A0G2HL85"/>
<gene>
    <name evidence="2" type="primary">gatC</name>
    <name evidence="3" type="ORF">TE42_04470</name>
</gene>
<accession>A0A0G2HL85</accession>
<dbReference type="GO" id="GO:0005524">
    <property type="term" value="F:ATP binding"/>
    <property type="evidence" value="ECO:0007669"/>
    <property type="project" value="UniProtKB-KW"/>
</dbReference>
<dbReference type="EMBL" id="JXQG01000020">
    <property type="protein sequence ID" value="KKZ12460.1"/>
    <property type="molecule type" value="Genomic_DNA"/>
</dbReference>
<dbReference type="InterPro" id="IPR003837">
    <property type="entry name" value="GatC"/>
</dbReference>
<dbReference type="PATRIC" id="fig|1604020.3.peg.154"/>
<dbReference type="GO" id="GO:0070681">
    <property type="term" value="P:glutaminyl-tRNAGln biosynthesis via transamidation"/>
    <property type="evidence" value="ECO:0007669"/>
    <property type="project" value="TreeGrafter"/>
</dbReference>
<comment type="function">
    <text evidence="2">Allows the formation of correctly charged Asn-tRNA(Asn) or Gln-tRNA(Gln) through the transamidation of misacylated Asp-tRNA(Asn) or Glu-tRNA(Gln) in organisms which lack either or both of asparaginyl-tRNA or glutaminyl-tRNA synthetases. The reaction takes place in the presence of glutamine and ATP through an activated phospho-Asp-tRNA(Asn) or phospho-Glu-tRNA(Gln).</text>
</comment>
<dbReference type="GO" id="GO:0006450">
    <property type="term" value="P:regulation of translational fidelity"/>
    <property type="evidence" value="ECO:0007669"/>
    <property type="project" value="InterPro"/>
</dbReference>
<protein>
    <recommendedName>
        <fullName evidence="2">Aspartyl/glutamyl-tRNA(Asn/Gln) amidotransferase subunit C</fullName>
        <shortName evidence="2">Asp/Glu-ADT subunit C</shortName>
        <ecNumber evidence="2">6.3.5.-</ecNumber>
    </recommendedName>
</protein>
<name>A0A0G2HL85_9SYNE</name>
<evidence type="ECO:0000313" key="4">
    <source>
        <dbReference type="Proteomes" id="UP000035067"/>
    </source>
</evidence>
<comment type="subunit">
    <text evidence="2">Heterotrimer of A, B and C subunits.</text>
</comment>
<dbReference type="PANTHER" id="PTHR15004">
    <property type="entry name" value="GLUTAMYL-TRNA(GLN) AMIDOTRANSFERASE SUBUNIT C, MITOCHONDRIAL"/>
    <property type="match status" value="1"/>
</dbReference>
<comment type="catalytic activity">
    <reaction evidence="2">
        <text>L-glutamyl-tRNA(Gln) + L-glutamine + ATP + H2O = L-glutaminyl-tRNA(Gln) + L-glutamate + ADP + phosphate + H(+)</text>
        <dbReference type="Rhea" id="RHEA:17521"/>
        <dbReference type="Rhea" id="RHEA-COMP:9681"/>
        <dbReference type="Rhea" id="RHEA-COMP:9684"/>
        <dbReference type="ChEBI" id="CHEBI:15377"/>
        <dbReference type="ChEBI" id="CHEBI:15378"/>
        <dbReference type="ChEBI" id="CHEBI:29985"/>
        <dbReference type="ChEBI" id="CHEBI:30616"/>
        <dbReference type="ChEBI" id="CHEBI:43474"/>
        <dbReference type="ChEBI" id="CHEBI:58359"/>
        <dbReference type="ChEBI" id="CHEBI:78520"/>
        <dbReference type="ChEBI" id="CHEBI:78521"/>
        <dbReference type="ChEBI" id="CHEBI:456216"/>
    </reaction>
</comment>
<dbReference type="GO" id="GO:0016740">
    <property type="term" value="F:transferase activity"/>
    <property type="evidence" value="ECO:0007669"/>
    <property type="project" value="UniProtKB-KW"/>
</dbReference>
<dbReference type="PANTHER" id="PTHR15004:SF0">
    <property type="entry name" value="GLUTAMYL-TRNA(GLN) AMIDOTRANSFERASE SUBUNIT C, MITOCHONDRIAL"/>
    <property type="match status" value="1"/>
</dbReference>
<comment type="similarity">
    <text evidence="2">Belongs to the GatC family.</text>
</comment>
<dbReference type="Gene3D" id="1.10.20.60">
    <property type="entry name" value="Glu-tRNAGln amidotransferase C subunit, N-terminal domain"/>
    <property type="match status" value="1"/>
</dbReference>
<dbReference type="GO" id="GO:0050566">
    <property type="term" value="F:asparaginyl-tRNA synthase (glutamine-hydrolyzing) activity"/>
    <property type="evidence" value="ECO:0007669"/>
    <property type="project" value="RHEA"/>
</dbReference>